<organism evidence="1">
    <name type="scientific">Fagus sylvatica</name>
    <name type="common">Beechnut</name>
    <dbReference type="NCBI Taxonomy" id="28930"/>
    <lineage>
        <taxon>Eukaryota</taxon>
        <taxon>Viridiplantae</taxon>
        <taxon>Streptophyta</taxon>
        <taxon>Embryophyta</taxon>
        <taxon>Tracheophyta</taxon>
        <taxon>Spermatophyta</taxon>
        <taxon>Magnoliopsida</taxon>
        <taxon>eudicotyledons</taxon>
        <taxon>Gunneridae</taxon>
        <taxon>Pentapetalae</taxon>
        <taxon>rosids</taxon>
        <taxon>fabids</taxon>
        <taxon>Fagales</taxon>
        <taxon>Fagaceae</taxon>
        <taxon>Fagus</taxon>
    </lineage>
</organism>
<proteinExistence type="predicted"/>
<protein>
    <submittedName>
        <fullName evidence="1">Uncharacterized protein</fullName>
    </submittedName>
</protein>
<reference evidence="1" key="1">
    <citation type="submission" date="2018-02" db="EMBL/GenBank/DDBJ databases">
        <authorList>
            <person name="Cohen D.B."/>
            <person name="Kent A.D."/>
        </authorList>
    </citation>
    <scope>NUCLEOTIDE SEQUENCE</scope>
</reference>
<name>A0A2N9EDQ4_FAGSY</name>
<evidence type="ECO:0000313" key="1">
    <source>
        <dbReference type="EMBL" id="SPC72699.1"/>
    </source>
</evidence>
<accession>A0A2N9EDQ4</accession>
<dbReference type="EMBL" id="OIVN01000020">
    <property type="protein sequence ID" value="SPC72699.1"/>
    <property type="molecule type" value="Genomic_DNA"/>
</dbReference>
<dbReference type="AlphaFoldDB" id="A0A2N9EDQ4"/>
<gene>
    <name evidence="1" type="ORF">FSB_LOCUS581</name>
</gene>
<sequence>MLSLSHLLKLELGSRCRRHSEQLCEPSPSWVVRVAILRCREPP</sequence>